<proteinExistence type="predicted"/>
<dbReference type="Proteomes" id="UP001043456">
    <property type="component" value="Unassembled WGS sequence"/>
</dbReference>
<dbReference type="RefSeq" id="XP_043162511.1">
    <property type="nucleotide sequence ID" value="XM_043306576.1"/>
</dbReference>
<accession>A0A9P3F0D1</accession>
<keyword evidence="2" id="KW-1185">Reference proteome</keyword>
<organism evidence="1 2">
    <name type="scientific">Aspergillus pseudoviridinutans</name>
    <dbReference type="NCBI Taxonomy" id="1517512"/>
    <lineage>
        <taxon>Eukaryota</taxon>
        <taxon>Fungi</taxon>
        <taxon>Dikarya</taxon>
        <taxon>Ascomycota</taxon>
        <taxon>Pezizomycotina</taxon>
        <taxon>Eurotiomycetes</taxon>
        <taxon>Eurotiomycetidae</taxon>
        <taxon>Eurotiales</taxon>
        <taxon>Aspergillaceae</taxon>
        <taxon>Aspergillus</taxon>
        <taxon>Aspergillus subgen. Fumigati</taxon>
    </lineage>
</organism>
<sequence>MLTKLLRHAHPHLQARSSYQWSLSDGSQRYWNMEHVSKNADTGKSYRNAGVRWLKERDILEVIQAVVTVTPPTRIPDVGITDRNHFAIGLEYTEQSVVAANDHFLSRDIPLSRHSNLPAANTDQDARGTKSSL</sequence>
<reference evidence="1 2" key="1">
    <citation type="submission" date="2018-10" db="EMBL/GenBank/DDBJ databases">
        <title>Pan-genome distribution and transcriptional activeness of fungal secondary metabolism genes in Aspergillus section Fumigati.</title>
        <authorList>
            <person name="Takahashi H."/>
            <person name="Umemura M."/>
            <person name="Ninomiya A."/>
            <person name="Kusuya Y."/>
            <person name="Urayama S."/>
            <person name="Shimizu M."/>
            <person name="Watanabe A."/>
            <person name="Kamei K."/>
            <person name="Yaguchi T."/>
            <person name="Hagiwara D."/>
        </authorList>
    </citation>
    <scope>NUCLEOTIDE SEQUENCE [LARGE SCALE GENOMIC DNA]</scope>
    <source>
        <strain evidence="1 2">IFM 55266</strain>
    </source>
</reference>
<comment type="caution">
    <text evidence="1">The sequence shown here is derived from an EMBL/GenBank/DDBJ whole genome shotgun (WGS) entry which is preliminary data.</text>
</comment>
<gene>
    <name evidence="1" type="ORF">Asppvi_010738</name>
</gene>
<evidence type="ECO:0000313" key="1">
    <source>
        <dbReference type="EMBL" id="GIJ91765.1"/>
    </source>
</evidence>
<name>A0A9P3F0D1_9EURO</name>
<dbReference type="GeneID" id="67009348"/>
<evidence type="ECO:0000313" key="2">
    <source>
        <dbReference type="Proteomes" id="UP001043456"/>
    </source>
</evidence>
<dbReference type="EMBL" id="BHVY01000008">
    <property type="protein sequence ID" value="GIJ91765.1"/>
    <property type="molecule type" value="Genomic_DNA"/>
</dbReference>
<protein>
    <submittedName>
        <fullName evidence="1">Uncharacterized protein</fullName>
    </submittedName>
</protein>
<dbReference type="AlphaFoldDB" id="A0A9P3F0D1"/>